<dbReference type="EMBL" id="JAOPHQ010004704">
    <property type="protein sequence ID" value="KAK0138248.1"/>
    <property type="molecule type" value="Genomic_DNA"/>
</dbReference>
<feature type="compositionally biased region" description="Basic and acidic residues" evidence="3">
    <location>
        <begin position="430"/>
        <end position="451"/>
    </location>
</feature>
<feature type="compositionally biased region" description="Basic and acidic residues" evidence="3">
    <location>
        <begin position="519"/>
        <end position="528"/>
    </location>
</feature>
<keyword evidence="6" id="KW-1185">Reference proteome</keyword>
<evidence type="ECO:0000256" key="3">
    <source>
        <dbReference type="SAM" id="MobiDB-lite"/>
    </source>
</evidence>
<protein>
    <submittedName>
        <fullName evidence="5">Nucleolin</fullName>
    </submittedName>
</protein>
<dbReference type="AlphaFoldDB" id="A0AA47MDG4"/>
<comment type="caution">
    <text evidence="5">The sequence shown here is derived from an EMBL/GenBank/DDBJ whole genome shotgun (WGS) entry which is preliminary data.</text>
</comment>
<feature type="domain" description="RRM" evidence="4">
    <location>
        <begin position="150"/>
        <end position="224"/>
    </location>
</feature>
<feature type="domain" description="RRM" evidence="4">
    <location>
        <begin position="49"/>
        <end position="125"/>
    </location>
</feature>
<evidence type="ECO:0000313" key="6">
    <source>
        <dbReference type="Proteomes" id="UP001174136"/>
    </source>
</evidence>
<dbReference type="InterPro" id="IPR035979">
    <property type="entry name" value="RBD_domain_sf"/>
</dbReference>
<evidence type="ECO:0000313" key="5">
    <source>
        <dbReference type="EMBL" id="KAK0138248.1"/>
    </source>
</evidence>
<dbReference type="InterPro" id="IPR012677">
    <property type="entry name" value="Nucleotide-bd_a/b_plait_sf"/>
</dbReference>
<gene>
    <name evidence="5" type="primary">ncl_1</name>
    <name evidence="5" type="ORF">N1851_025436</name>
</gene>
<dbReference type="GO" id="GO:0005634">
    <property type="term" value="C:nucleus"/>
    <property type="evidence" value="ECO:0007669"/>
    <property type="project" value="TreeGrafter"/>
</dbReference>
<dbReference type="Pfam" id="PF00076">
    <property type="entry name" value="RRM_1"/>
    <property type="match status" value="4"/>
</dbReference>
<dbReference type="Proteomes" id="UP001174136">
    <property type="component" value="Unassembled WGS sequence"/>
</dbReference>
<dbReference type="SUPFAM" id="SSF54928">
    <property type="entry name" value="RNA-binding domain, RBD"/>
    <property type="match status" value="3"/>
</dbReference>
<dbReference type="GO" id="GO:0003729">
    <property type="term" value="F:mRNA binding"/>
    <property type="evidence" value="ECO:0007669"/>
    <property type="project" value="TreeGrafter"/>
</dbReference>
<evidence type="ECO:0000256" key="2">
    <source>
        <dbReference type="PROSITE-ProRule" id="PRU00176"/>
    </source>
</evidence>
<feature type="region of interest" description="Disordered" evidence="3">
    <location>
        <begin position="406"/>
        <end position="528"/>
    </location>
</feature>
<feature type="domain" description="RRM" evidence="4">
    <location>
        <begin position="245"/>
        <end position="318"/>
    </location>
</feature>
<organism evidence="5 6">
    <name type="scientific">Merluccius polli</name>
    <name type="common">Benguela hake</name>
    <name type="synonym">Merluccius cadenati</name>
    <dbReference type="NCBI Taxonomy" id="89951"/>
    <lineage>
        <taxon>Eukaryota</taxon>
        <taxon>Metazoa</taxon>
        <taxon>Chordata</taxon>
        <taxon>Craniata</taxon>
        <taxon>Vertebrata</taxon>
        <taxon>Euteleostomi</taxon>
        <taxon>Actinopterygii</taxon>
        <taxon>Neopterygii</taxon>
        <taxon>Teleostei</taxon>
        <taxon>Neoteleostei</taxon>
        <taxon>Acanthomorphata</taxon>
        <taxon>Zeiogadaria</taxon>
        <taxon>Gadariae</taxon>
        <taxon>Gadiformes</taxon>
        <taxon>Gadoidei</taxon>
        <taxon>Merlucciidae</taxon>
        <taxon>Merluccius</taxon>
    </lineage>
</organism>
<dbReference type="InterPro" id="IPR000504">
    <property type="entry name" value="RRM_dom"/>
</dbReference>
<feature type="compositionally biased region" description="Basic and acidic residues" evidence="3">
    <location>
        <begin position="469"/>
        <end position="497"/>
    </location>
</feature>
<reference evidence="5" key="1">
    <citation type="journal article" date="2023" name="Front. Mar. Sci.">
        <title>A new Merluccius polli reference genome to investigate the effects of global change in West African waters.</title>
        <authorList>
            <person name="Mateo J.L."/>
            <person name="Blanco-Fernandez C."/>
            <person name="Garcia-Vazquez E."/>
            <person name="Machado-Schiaffino G."/>
        </authorList>
    </citation>
    <scope>NUCLEOTIDE SEQUENCE</scope>
    <source>
        <strain evidence="5">C29</strain>
        <tissue evidence="5">Fin</tissue>
    </source>
</reference>
<evidence type="ECO:0000256" key="1">
    <source>
        <dbReference type="ARBA" id="ARBA00022884"/>
    </source>
</evidence>
<dbReference type="PROSITE" id="PS50102">
    <property type="entry name" value="RRM"/>
    <property type="match status" value="4"/>
</dbReference>
<dbReference type="PANTHER" id="PTHR23003">
    <property type="entry name" value="RNA RECOGNITION MOTIF RRM DOMAIN CONTAINING PROTEIN"/>
    <property type="match status" value="1"/>
</dbReference>
<proteinExistence type="predicted"/>
<accession>A0AA47MDG4</accession>
<feature type="compositionally biased region" description="Basic residues" evidence="3">
    <location>
        <begin position="457"/>
        <end position="468"/>
    </location>
</feature>
<name>A0AA47MDG4_MERPO</name>
<keyword evidence="1 2" id="KW-0694">RNA-binding</keyword>
<evidence type="ECO:0000259" key="4">
    <source>
        <dbReference type="PROSITE" id="PS50102"/>
    </source>
</evidence>
<feature type="compositionally biased region" description="Acidic residues" evidence="3">
    <location>
        <begin position="500"/>
        <end position="517"/>
    </location>
</feature>
<sequence length="528" mass="58012">MALQQIVNPKEDQPMADEEVNIAVTGKRKAVSEAEICPSKKPKTINDGFCVFIGNLNKTKNYEQVKMSLANYLMNQSLLVQDIRLHPNRSFAYVDLASEVDLTKALTLNGKKVLDLPLRISKAKVKVNEDKKKKKRVKPTPEEKAAKFSKWLSVTNLPHNSTKADIMGIFKTAVDVQFPGGTTGPSSGIAIVHFETKEKAEKAMKKKRGKKLRDRVIKINTYRSKRDASVDGENTPAIAPETPTNTLIIKNLPRLESEVKLKKIFKKAVGINVAKDGNNARGFAFVDFKTVKDAKEAMEMAQGMKILKKAIQVDYCKTKFRPVTNEVLLTTLIVTGLDEITTQETLKTAFEGCTSARIIRDKKTAKSKGFGFVDFAQQEACRAAKESMEDCEIDGKKVNLAYAKPQVLPPKPTPKKQCKQQHTAQPGDQPEDKPETQLGDEPKPEPKDQPSGDKSTQSKRHRIRKKAKAKDGAKDGPENGAKDGVENGAEDGAKDGVENGAEDGVENGAEDGAENGAEDVAKEAEVKE</sequence>
<feature type="domain" description="RRM" evidence="4">
    <location>
        <begin position="330"/>
        <end position="405"/>
    </location>
</feature>
<dbReference type="GO" id="GO:0005737">
    <property type="term" value="C:cytoplasm"/>
    <property type="evidence" value="ECO:0007669"/>
    <property type="project" value="TreeGrafter"/>
</dbReference>
<dbReference type="InterPro" id="IPR050374">
    <property type="entry name" value="RRT5_SRSF_SR"/>
</dbReference>
<dbReference type="Gene3D" id="3.30.70.330">
    <property type="match status" value="4"/>
</dbReference>
<dbReference type="SMART" id="SM00360">
    <property type="entry name" value="RRM"/>
    <property type="match status" value="4"/>
</dbReference>